<proteinExistence type="predicted"/>
<keyword evidence="1" id="KW-0732">Signal</keyword>
<evidence type="ECO:0008006" key="6">
    <source>
        <dbReference type="Google" id="ProtNLM"/>
    </source>
</evidence>
<evidence type="ECO:0000313" key="4">
    <source>
        <dbReference type="Proteomes" id="UP001057142"/>
    </source>
</evidence>
<evidence type="ECO:0000256" key="1">
    <source>
        <dbReference type="SAM" id="SignalP"/>
    </source>
</evidence>
<feature type="signal peptide" evidence="1">
    <location>
        <begin position="1"/>
        <end position="18"/>
    </location>
</feature>
<dbReference type="RefSeq" id="WP_251464347.1">
    <property type="nucleotide sequence ID" value="NZ_CP097327.1"/>
</dbReference>
<dbReference type="Proteomes" id="UP001057142">
    <property type="component" value="Chromosome"/>
</dbReference>
<evidence type="ECO:0000313" key="3">
    <source>
        <dbReference type="EMBL" id="WFC05396.1"/>
    </source>
</evidence>
<sequence length="58" mass="6614">MKKIILLLTFFVSTASLADCHLKKPLGIKCWIKKLESPAVVTHKKRLKIKQPSNQANR</sequence>
<name>A0AAX3RTI8_9GAMM</name>
<organism evidence="3 5">
    <name type="scientific">Providencia vermicola</name>
    <dbReference type="NCBI Taxonomy" id="333965"/>
    <lineage>
        <taxon>Bacteria</taxon>
        <taxon>Pseudomonadati</taxon>
        <taxon>Pseudomonadota</taxon>
        <taxon>Gammaproteobacteria</taxon>
        <taxon>Enterobacterales</taxon>
        <taxon>Morganellaceae</taxon>
        <taxon>Providencia</taxon>
    </lineage>
</organism>
<gene>
    <name evidence="2" type="ORF">M5J11_16935</name>
    <name evidence="3" type="ORF">PG365_11690</name>
</gene>
<dbReference type="EMBL" id="CP116222">
    <property type="protein sequence ID" value="WFC05396.1"/>
    <property type="molecule type" value="Genomic_DNA"/>
</dbReference>
<evidence type="ECO:0000313" key="5">
    <source>
        <dbReference type="Proteomes" id="UP001222403"/>
    </source>
</evidence>
<reference evidence="3" key="2">
    <citation type="submission" date="2023-01" db="EMBL/GenBank/DDBJ databases">
        <title>The prevalence of carbapenem-resistant bacteria in aquaculture in China and the genetic diversity of carbapenem-resistant genes.</title>
        <authorList>
            <person name="Wen R."/>
        </authorList>
    </citation>
    <scope>NUCLEOTIDE SEQUENCE</scope>
    <source>
        <strain evidence="3">PVA41-chromosome</strain>
    </source>
</reference>
<accession>A0AAX3RTI8</accession>
<keyword evidence="4" id="KW-1185">Reference proteome</keyword>
<evidence type="ECO:0000313" key="2">
    <source>
        <dbReference type="EMBL" id="USB36465.1"/>
    </source>
</evidence>
<dbReference type="EMBL" id="CP097327">
    <property type="protein sequence ID" value="USB36465.1"/>
    <property type="molecule type" value="Genomic_DNA"/>
</dbReference>
<dbReference type="Proteomes" id="UP001222403">
    <property type="component" value="Chromosome"/>
</dbReference>
<feature type="chain" id="PRO_5043343262" description="Conjugal transfer protein TraV" evidence="1">
    <location>
        <begin position="19"/>
        <end position="58"/>
    </location>
</feature>
<protein>
    <recommendedName>
        <fullName evidence="6">Conjugal transfer protein TraV</fullName>
    </recommendedName>
</protein>
<dbReference type="AlphaFoldDB" id="A0AAX3RTI8"/>
<reference evidence="2" key="1">
    <citation type="journal article" date="2022" name="Front. Microbiol.">
        <title>Identification of a novel aminoglycoside O-nucleotidyltransferase AadA33 in Providencia vermicola.</title>
        <authorList>
            <person name="Feng C."/>
            <person name="Gao M."/>
            <person name="Jiang W."/>
            <person name="Shi W."/>
            <person name="Li A."/>
            <person name="Liu S."/>
            <person name="Zhang L."/>
            <person name="Zhang X."/>
            <person name="Li Q."/>
            <person name="Lin H."/>
            <person name="Lu J."/>
            <person name="Li K."/>
            <person name="Zhang H."/>
            <person name="Hu Y."/>
            <person name="Bao Q."/>
            <person name="Lin X."/>
        </authorList>
    </citation>
    <scope>NUCLEOTIDE SEQUENCE</scope>
    <source>
        <strain evidence="2">P13</strain>
    </source>
</reference>